<evidence type="ECO:0000256" key="1">
    <source>
        <dbReference type="SAM" id="SignalP"/>
    </source>
</evidence>
<name>A0A133XDW6_9RHOO</name>
<dbReference type="Proteomes" id="UP000070186">
    <property type="component" value="Unassembled WGS sequence"/>
</dbReference>
<evidence type="ECO:0000313" key="3">
    <source>
        <dbReference type="Proteomes" id="UP000070186"/>
    </source>
</evidence>
<keyword evidence="3" id="KW-1185">Reference proteome</keyword>
<feature type="chain" id="PRO_5007459303" evidence="1">
    <location>
        <begin position="24"/>
        <end position="134"/>
    </location>
</feature>
<keyword evidence="1" id="KW-0732">Signal</keyword>
<feature type="signal peptide" evidence="1">
    <location>
        <begin position="1"/>
        <end position="23"/>
    </location>
</feature>
<comment type="caution">
    <text evidence="2">The sequence shown here is derived from an EMBL/GenBank/DDBJ whole genome shotgun (WGS) entry which is preliminary data.</text>
</comment>
<proteinExistence type="predicted"/>
<evidence type="ECO:0000313" key="2">
    <source>
        <dbReference type="EMBL" id="KXB29134.1"/>
    </source>
</evidence>
<protein>
    <submittedName>
        <fullName evidence="2">Uncharacterized protein</fullName>
    </submittedName>
</protein>
<accession>A0A133XDW6</accession>
<dbReference type="STRING" id="281362.AT959_18995"/>
<dbReference type="EMBL" id="LODL01000040">
    <property type="protein sequence ID" value="KXB29134.1"/>
    <property type="molecule type" value="Genomic_DNA"/>
</dbReference>
<reference evidence="2 3" key="1">
    <citation type="submission" date="2015-12" db="EMBL/GenBank/DDBJ databases">
        <title>Nitrous oxide reduction kinetics distinguish bacteria harboring typical versus atypical NosZ.</title>
        <authorList>
            <person name="Yoon S."/>
            <person name="Nissen S."/>
            <person name="Park D."/>
            <person name="Sanford R.A."/>
            <person name="Loeffler F.E."/>
        </authorList>
    </citation>
    <scope>NUCLEOTIDE SEQUENCE [LARGE SCALE GENOMIC DNA]</scope>
    <source>
        <strain evidence="2 3">ATCC BAA-841</strain>
    </source>
</reference>
<gene>
    <name evidence="2" type="ORF">AT959_18995</name>
</gene>
<dbReference type="RefSeq" id="WP_066887497.1">
    <property type="nucleotide sequence ID" value="NZ_LODL01000040.1"/>
</dbReference>
<organism evidence="2 3">
    <name type="scientific">Dechloromonas denitrificans</name>
    <dbReference type="NCBI Taxonomy" id="281362"/>
    <lineage>
        <taxon>Bacteria</taxon>
        <taxon>Pseudomonadati</taxon>
        <taxon>Pseudomonadota</taxon>
        <taxon>Betaproteobacteria</taxon>
        <taxon>Rhodocyclales</taxon>
        <taxon>Azonexaceae</taxon>
        <taxon>Dechloromonas</taxon>
    </lineage>
</organism>
<dbReference type="AlphaFoldDB" id="A0A133XDW6"/>
<sequence length="134" mass="14316">MARRARLGLGLAGALLLAAGARAESVACHVTYGGATQVIEARPVDSPYGVATTSIGSFFLFRIVFRREPAELAGIKLYAYADRDSGPTLLHQASYAYPASNAAVDGFSGRQAVYEPLRDGELQYWCELKMAAGK</sequence>